<protein>
    <submittedName>
        <fullName evidence="1">Uncharacterized protein</fullName>
    </submittedName>
</protein>
<reference evidence="1" key="1">
    <citation type="submission" date="2014-11" db="EMBL/GenBank/DDBJ databases">
        <authorList>
            <person name="Amaro Gonzalez C."/>
        </authorList>
    </citation>
    <scope>NUCLEOTIDE SEQUENCE</scope>
</reference>
<dbReference type="AlphaFoldDB" id="A0A0E9WCC6"/>
<organism evidence="1">
    <name type="scientific">Anguilla anguilla</name>
    <name type="common">European freshwater eel</name>
    <name type="synonym">Muraena anguilla</name>
    <dbReference type="NCBI Taxonomy" id="7936"/>
    <lineage>
        <taxon>Eukaryota</taxon>
        <taxon>Metazoa</taxon>
        <taxon>Chordata</taxon>
        <taxon>Craniata</taxon>
        <taxon>Vertebrata</taxon>
        <taxon>Euteleostomi</taxon>
        <taxon>Actinopterygii</taxon>
        <taxon>Neopterygii</taxon>
        <taxon>Teleostei</taxon>
        <taxon>Anguilliformes</taxon>
        <taxon>Anguillidae</taxon>
        <taxon>Anguilla</taxon>
    </lineage>
</organism>
<accession>A0A0E9WCC6</accession>
<evidence type="ECO:0000313" key="1">
    <source>
        <dbReference type="EMBL" id="JAH88049.1"/>
    </source>
</evidence>
<proteinExistence type="predicted"/>
<name>A0A0E9WCC6_ANGAN</name>
<reference evidence="1" key="2">
    <citation type="journal article" date="2015" name="Fish Shellfish Immunol.">
        <title>Early steps in the European eel (Anguilla anguilla)-Vibrio vulnificus interaction in the gills: Role of the RtxA13 toxin.</title>
        <authorList>
            <person name="Callol A."/>
            <person name="Pajuelo D."/>
            <person name="Ebbesson L."/>
            <person name="Teles M."/>
            <person name="MacKenzie S."/>
            <person name="Amaro C."/>
        </authorList>
    </citation>
    <scope>NUCLEOTIDE SEQUENCE</scope>
</reference>
<sequence>MKEPHSLSIRMQKIIKILAQTTCRCVLKNYAEYAVT</sequence>
<dbReference type="EMBL" id="GBXM01020528">
    <property type="protein sequence ID" value="JAH88049.1"/>
    <property type="molecule type" value="Transcribed_RNA"/>
</dbReference>